<dbReference type="AlphaFoldDB" id="A0AAD9JGE9"/>
<sequence>MGCGSAKVLRNGTESSSTHHRHPPDSRRSKSTRRCKTRLFGGYSSPSRTSGCRPDSLAKLRGQPRGKTKTPTIGRSTSRENPYHEVRLQHNKVRPSVGVYECSSARQYPDENFRVRTSVSGTSRIRVTLSSDGSMLEIETEKLATSDERRDPTGRRASEDSDGYVRLSPRATVSGRCGSSQITHAQVECFDDSGAGCSRPIRDADDDDDGRRRFCCRSDDVKGNYQRIEDRDRENRAHRYGMDPEIDADVSEWSDGCQQNGCHKCVGRPCNPRFIDQKRAIRRNSAALGPSSGSSSTNNYISASTSTSSDRRGWSTSVRDDDPSLDVVVPFICHDEDDETIRAKRNRGGNGIRAEPTPVSSPMSPSFMGSFDYECALRGMSTEPIPTAAEDDPGRSPNEIVSATSPPLIAEGRFPREASEISSRDRHPLVLDPASCGHSGQTPFSISRPRPDDAPTGTRDHWIGHVRGEASAADTDRTAQQPCRHTDECAVRADSPRSSTRHQTGILTNRRCSSIAEPVDGNMDNGYDVEKSSECTRNQLNSRSTKEHGRHSTDAQSTTNKPTSDCGITGNGRTSRCAVSNITDDDRTRSMGPSTTNCVNNNNVKKKRTKFWLRKVNSENDKEGRKVTNFGHCNGGGIGHRSSQKNARRLPGNKCLSFDSATMLESRASRDSPSSRKMKPTKPAFVHPVSGAARSGADVGRSLSGECSASSEAGSSSSSNPNHAQTPRCSVHRSDSSGSVLSSDLSSSSRRSSRKNRVIGQNTKQQIVEVGLMVSNPLEHQVTYSIANDLDTVDTLDAVDEGLELDSDTSDNRDHIESKLVLERDGTPTEDIIVEEQIEQEIHITPATTNINKPTVIVSHPVLMVVTRPVFVLTSRSVLADMSHPVFVVVSHPVLAVASHPVSMVVTHLAFVTVSHPVLAIAIRSVFVPVTHSLIAIVTHPMLVIETQTHPVTRQPCHIDRDLSTLGDSRDRR</sequence>
<feature type="compositionally biased region" description="Basic and acidic residues" evidence="1">
    <location>
        <begin position="544"/>
        <end position="553"/>
    </location>
</feature>
<protein>
    <submittedName>
        <fullName evidence="2">Uncharacterized protein</fullName>
    </submittedName>
</protein>
<feature type="compositionally biased region" description="Low complexity" evidence="1">
    <location>
        <begin position="285"/>
        <end position="308"/>
    </location>
</feature>
<evidence type="ECO:0000256" key="1">
    <source>
        <dbReference type="SAM" id="MobiDB-lite"/>
    </source>
</evidence>
<organism evidence="2 3">
    <name type="scientific">Paralvinella palmiformis</name>
    <dbReference type="NCBI Taxonomy" id="53620"/>
    <lineage>
        <taxon>Eukaryota</taxon>
        <taxon>Metazoa</taxon>
        <taxon>Spiralia</taxon>
        <taxon>Lophotrochozoa</taxon>
        <taxon>Annelida</taxon>
        <taxon>Polychaeta</taxon>
        <taxon>Sedentaria</taxon>
        <taxon>Canalipalpata</taxon>
        <taxon>Terebellida</taxon>
        <taxon>Terebelliformia</taxon>
        <taxon>Alvinellidae</taxon>
        <taxon>Paralvinella</taxon>
    </lineage>
</organism>
<feature type="compositionally biased region" description="Polar residues" evidence="1">
    <location>
        <begin position="496"/>
        <end position="512"/>
    </location>
</feature>
<evidence type="ECO:0000313" key="3">
    <source>
        <dbReference type="Proteomes" id="UP001208570"/>
    </source>
</evidence>
<name>A0AAD9JGE9_9ANNE</name>
<keyword evidence="3" id="KW-1185">Reference proteome</keyword>
<feature type="compositionally biased region" description="Basic and acidic residues" evidence="1">
    <location>
        <begin position="139"/>
        <end position="159"/>
    </location>
</feature>
<feature type="region of interest" description="Disordered" evidence="1">
    <location>
        <begin position="620"/>
        <end position="762"/>
    </location>
</feature>
<feature type="compositionally biased region" description="Basic and acidic residues" evidence="1">
    <location>
        <begin position="449"/>
        <end position="468"/>
    </location>
</feature>
<proteinExistence type="predicted"/>
<evidence type="ECO:0000313" key="2">
    <source>
        <dbReference type="EMBL" id="KAK2152667.1"/>
    </source>
</evidence>
<comment type="caution">
    <text evidence="2">The sequence shown here is derived from an EMBL/GenBank/DDBJ whole genome shotgun (WGS) entry which is preliminary data.</text>
</comment>
<dbReference type="EMBL" id="JAODUP010000322">
    <property type="protein sequence ID" value="KAK2152667.1"/>
    <property type="molecule type" value="Genomic_DNA"/>
</dbReference>
<feature type="compositionally biased region" description="Low complexity" evidence="1">
    <location>
        <begin position="702"/>
        <end position="719"/>
    </location>
</feature>
<accession>A0AAD9JGE9</accession>
<dbReference type="Proteomes" id="UP001208570">
    <property type="component" value="Unassembled WGS sequence"/>
</dbReference>
<feature type="compositionally biased region" description="Polar residues" evidence="1">
    <location>
        <begin position="571"/>
        <end position="582"/>
    </location>
</feature>
<feature type="compositionally biased region" description="Basic and acidic residues" evidence="1">
    <location>
        <begin position="309"/>
        <end position="320"/>
    </location>
</feature>
<feature type="compositionally biased region" description="Polar residues" evidence="1">
    <location>
        <begin position="554"/>
        <end position="563"/>
    </location>
</feature>
<feature type="compositionally biased region" description="Low complexity" evidence="1">
    <location>
        <begin position="736"/>
        <end position="750"/>
    </location>
</feature>
<feature type="region of interest" description="Disordered" evidence="1">
    <location>
        <begin position="285"/>
        <end position="320"/>
    </location>
</feature>
<feature type="region of interest" description="Disordered" evidence="1">
    <location>
        <begin position="432"/>
        <end position="601"/>
    </location>
</feature>
<feature type="region of interest" description="Disordered" evidence="1">
    <location>
        <begin position="1"/>
        <end position="82"/>
    </location>
</feature>
<feature type="compositionally biased region" description="Basic and acidic residues" evidence="1">
    <location>
        <begin position="484"/>
        <end position="495"/>
    </location>
</feature>
<reference evidence="2" key="1">
    <citation type="journal article" date="2023" name="Mol. Biol. Evol.">
        <title>Third-Generation Sequencing Reveals the Adaptive Role of the Epigenome in Three Deep-Sea Polychaetes.</title>
        <authorList>
            <person name="Perez M."/>
            <person name="Aroh O."/>
            <person name="Sun Y."/>
            <person name="Lan Y."/>
            <person name="Juniper S.K."/>
            <person name="Young C.R."/>
            <person name="Angers B."/>
            <person name="Qian P.Y."/>
        </authorList>
    </citation>
    <scope>NUCLEOTIDE SEQUENCE</scope>
    <source>
        <strain evidence="2">P08H-3</strain>
    </source>
</reference>
<feature type="region of interest" description="Disordered" evidence="1">
    <location>
        <begin position="339"/>
        <end position="366"/>
    </location>
</feature>
<feature type="region of interest" description="Disordered" evidence="1">
    <location>
        <begin position="139"/>
        <end position="163"/>
    </location>
</feature>
<gene>
    <name evidence="2" type="ORF">LSH36_322g04024</name>
</gene>